<comment type="similarity">
    <text evidence="7">Belongs to the binding-protein-dependent transport system permease family.</text>
</comment>
<evidence type="ECO:0000256" key="1">
    <source>
        <dbReference type="ARBA" id="ARBA00004651"/>
    </source>
</evidence>
<evidence type="ECO:0000256" key="5">
    <source>
        <dbReference type="ARBA" id="ARBA00022989"/>
    </source>
</evidence>
<feature type="transmembrane region" description="Helical" evidence="7">
    <location>
        <begin position="45"/>
        <end position="73"/>
    </location>
</feature>
<dbReference type="InterPro" id="IPR000515">
    <property type="entry name" value="MetI-like"/>
</dbReference>
<feature type="transmembrane region" description="Helical" evidence="7">
    <location>
        <begin position="159"/>
        <end position="184"/>
    </location>
</feature>
<name>A0A6B8RXE9_9BACL</name>
<dbReference type="OrthoDB" id="157184at2"/>
<reference evidence="10" key="1">
    <citation type="submission" date="2018-11" db="EMBL/GenBank/DDBJ databases">
        <title>Complete genome sequence of Paenibacillus sp. ML311-T8.</title>
        <authorList>
            <person name="Nam Y.-D."/>
            <person name="Kang J."/>
            <person name="Chung W.-H."/>
            <person name="Park Y.S."/>
        </authorList>
    </citation>
    <scope>NUCLEOTIDE SEQUENCE [LARGE SCALE GENOMIC DNA]</scope>
    <source>
        <strain evidence="10">ML311-T8</strain>
    </source>
</reference>
<evidence type="ECO:0000313" key="10">
    <source>
        <dbReference type="Proteomes" id="UP000426246"/>
    </source>
</evidence>
<evidence type="ECO:0000259" key="8">
    <source>
        <dbReference type="PROSITE" id="PS50928"/>
    </source>
</evidence>
<keyword evidence="3" id="KW-1003">Cell membrane</keyword>
<dbReference type="EMBL" id="CP034235">
    <property type="protein sequence ID" value="QGR00014.1"/>
    <property type="molecule type" value="Genomic_DNA"/>
</dbReference>
<keyword evidence="4 7" id="KW-0812">Transmembrane</keyword>
<keyword evidence="5 7" id="KW-1133">Transmembrane helix</keyword>
<dbReference type="PANTHER" id="PTHR43744">
    <property type="entry name" value="ABC TRANSPORTER PERMEASE PROTEIN MG189-RELATED-RELATED"/>
    <property type="match status" value="1"/>
</dbReference>
<protein>
    <submittedName>
        <fullName evidence="9">Carbohydrate ABC transporter permease</fullName>
    </submittedName>
</protein>
<keyword evidence="2 7" id="KW-0813">Transport</keyword>
<dbReference type="Proteomes" id="UP000426246">
    <property type="component" value="Chromosome"/>
</dbReference>
<evidence type="ECO:0000256" key="7">
    <source>
        <dbReference type="RuleBase" id="RU363032"/>
    </source>
</evidence>
<evidence type="ECO:0000256" key="4">
    <source>
        <dbReference type="ARBA" id="ARBA00022692"/>
    </source>
</evidence>
<gene>
    <name evidence="9" type="ORF">EHS13_09105</name>
</gene>
<dbReference type="InterPro" id="IPR035906">
    <property type="entry name" value="MetI-like_sf"/>
</dbReference>
<evidence type="ECO:0000313" key="9">
    <source>
        <dbReference type="EMBL" id="QGR00014.1"/>
    </source>
</evidence>
<evidence type="ECO:0000256" key="2">
    <source>
        <dbReference type="ARBA" id="ARBA00022448"/>
    </source>
</evidence>
<dbReference type="GO" id="GO:0055085">
    <property type="term" value="P:transmembrane transport"/>
    <property type="evidence" value="ECO:0007669"/>
    <property type="project" value="InterPro"/>
</dbReference>
<keyword evidence="6 7" id="KW-0472">Membrane</keyword>
<feature type="transmembrane region" description="Helical" evidence="7">
    <location>
        <begin position="236"/>
        <end position="257"/>
    </location>
</feature>
<dbReference type="AlphaFoldDB" id="A0A6B8RXE9"/>
<dbReference type="GO" id="GO:0005886">
    <property type="term" value="C:plasma membrane"/>
    <property type="evidence" value="ECO:0007669"/>
    <property type="project" value="UniProtKB-SubCell"/>
</dbReference>
<comment type="subcellular location">
    <subcellularLocation>
        <location evidence="1 7">Cell membrane</location>
        <topology evidence="1 7">Multi-pass membrane protein</topology>
    </subcellularLocation>
</comment>
<dbReference type="SUPFAM" id="SSF161098">
    <property type="entry name" value="MetI-like"/>
    <property type="match status" value="1"/>
</dbReference>
<proteinExistence type="inferred from homology"/>
<dbReference type="CDD" id="cd06261">
    <property type="entry name" value="TM_PBP2"/>
    <property type="match status" value="1"/>
</dbReference>
<dbReference type="Gene3D" id="1.10.3720.10">
    <property type="entry name" value="MetI-like"/>
    <property type="match status" value="1"/>
</dbReference>
<sequence length="272" mass="30687">MLIPFILVISISLSDDKALIANGYQLLPQNFSLLAYTYIFESPILVLRAYGVTILMTMMGTILGLLLTAMTAYGISRRDYAYNRITTFLVFFTMLFNGGLVPTYILMTHYLHVKDTIWAMVLPGLLSPFNIMVMKGFLDKIPMEIVESAKVDGSREWRIFWQIIMPLSKPALATLGLFIAFNYWNSWFPALLYIDKESLVPLQLLLVRMMNSVDFLSNNADFVIGLGLDLKDLPKISARMAMAIVATGPMLLVFPFFQKYFVKGITVGSLKG</sequence>
<evidence type="ECO:0000256" key="6">
    <source>
        <dbReference type="ARBA" id="ARBA00023136"/>
    </source>
</evidence>
<feature type="transmembrane region" description="Helical" evidence="7">
    <location>
        <begin position="85"/>
        <end position="105"/>
    </location>
</feature>
<feature type="domain" description="ABC transmembrane type-1" evidence="8">
    <location>
        <begin position="50"/>
        <end position="257"/>
    </location>
</feature>
<keyword evidence="10" id="KW-1185">Reference proteome</keyword>
<evidence type="ECO:0000256" key="3">
    <source>
        <dbReference type="ARBA" id="ARBA00022475"/>
    </source>
</evidence>
<feature type="transmembrane region" description="Helical" evidence="7">
    <location>
        <begin position="117"/>
        <end position="138"/>
    </location>
</feature>
<accession>A0A6B8RXE9</accession>
<dbReference type="Pfam" id="PF00528">
    <property type="entry name" value="BPD_transp_1"/>
    <property type="match status" value="1"/>
</dbReference>
<dbReference type="KEGG" id="ppsc:EHS13_09105"/>
<organism evidence="9 10">
    <name type="scientific">Paenibacillus psychroresistens</name>
    <dbReference type="NCBI Taxonomy" id="1778678"/>
    <lineage>
        <taxon>Bacteria</taxon>
        <taxon>Bacillati</taxon>
        <taxon>Bacillota</taxon>
        <taxon>Bacilli</taxon>
        <taxon>Bacillales</taxon>
        <taxon>Paenibacillaceae</taxon>
        <taxon>Paenibacillus</taxon>
    </lineage>
</organism>
<dbReference type="PANTHER" id="PTHR43744:SF9">
    <property type="entry name" value="POLYGALACTURONAN_RHAMNOGALACTURONAN TRANSPORT SYSTEM PERMEASE PROTEIN YTCP"/>
    <property type="match status" value="1"/>
</dbReference>
<dbReference type="PROSITE" id="PS50928">
    <property type="entry name" value="ABC_TM1"/>
    <property type="match status" value="1"/>
</dbReference>